<dbReference type="Proteomes" id="UP001434883">
    <property type="component" value="Unassembled WGS sequence"/>
</dbReference>
<keyword evidence="3" id="KW-1185">Reference proteome</keyword>
<feature type="chain" id="PRO_5047378734" evidence="1">
    <location>
        <begin position="37"/>
        <end position="123"/>
    </location>
</feature>
<evidence type="ECO:0000313" key="2">
    <source>
        <dbReference type="EMBL" id="MEQ2213286.1"/>
    </source>
</evidence>
<organism evidence="2 3">
    <name type="scientific">Xenoophorus captivus</name>
    <dbReference type="NCBI Taxonomy" id="1517983"/>
    <lineage>
        <taxon>Eukaryota</taxon>
        <taxon>Metazoa</taxon>
        <taxon>Chordata</taxon>
        <taxon>Craniata</taxon>
        <taxon>Vertebrata</taxon>
        <taxon>Euteleostomi</taxon>
        <taxon>Actinopterygii</taxon>
        <taxon>Neopterygii</taxon>
        <taxon>Teleostei</taxon>
        <taxon>Neoteleostei</taxon>
        <taxon>Acanthomorphata</taxon>
        <taxon>Ovalentaria</taxon>
        <taxon>Atherinomorphae</taxon>
        <taxon>Cyprinodontiformes</taxon>
        <taxon>Goodeidae</taxon>
        <taxon>Xenoophorus</taxon>
    </lineage>
</organism>
<feature type="signal peptide" evidence="1">
    <location>
        <begin position="1"/>
        <end position="36"/>
    </location>
</feature>
<reference evidence="2 3" key="1">
    <citation type="submission" date="2021-06" db="EMBL/GenBank/DDBJ databases">
        <authorList>
            <person name="Palmer J.M."/>
        </authorList>
    </citation>
    <scope>NUCLEOTIDE SEQUENCE [LARGE SCALE GENOMIC DNA]</scope>
    <source>
        <strain evidence="2 3">XC_2019</strain>
        <tissue evidence="2">Muscle</tissue>
    </source>
</reference>
<accession>A0ABV0RYT1</accession>
<evidence type="ECO:0000313" key="3">
    <source>
        <dbReference type="Proteomes" id="UP001434883"/>
    </source>
</evidence>
<sequence>MISRGSRGVPRTEPAFFISVLSFLESLVLLPQQIMTEEVPLYHNRPTEDLEHLAANTEGQKLPQVHSALSLLLDYSLLCFQSSLCYHRWSRLDQSSRSVFSRVQGMLTFDFTRRLSVLLFHWL</sequence>
<protein>
    <submittedName>
        <fullName evidence="2">Uncharacterized protein</fullName>
    </submittedName>
</protein>
<proteinExistence type="predicted"/>
<evidence type="ECO:0000256" key="1">
    <source>
        <dbReference type="SAM" id="SignalP"/>
    </source>
</evidence>
<keyword evidence="1" id="KW-0732">Signal</keyword>
<comment type="caution">
    <text evidence="2">The sequence shown here is derived from an EMBL/GenBank/DDBJ whole genome shotgun (WGS) entry which is preliminary data.</text>
</comment>
<dbReference type="EMBL" id="JAHRIN010061431">
    <property type="protein sequence ID" value="MEQ2213286.1"/>
    <property type="molecule type" value="Genomic_DNA"/>
</dbReference>
<name>A0ABV0RYT1_9TELE</name>
<gene>
    <name evidence="2" type="ORF">XENOCAPTIV_012416</name>
</gene>